<dbReference type="InterPro" id="IPR013083">
    <property type="entry name" value="Znf_RING/FYVE/PHD"/>
</dbReference>
<feature type="signal peptide" evidence="2">
    <location>
        <begin position="1"/>
        <end position="25"/>
    </location>
</feature>
<reference evidence="4 5" key="1">
    <citation type="journal article" date="2014" name="PLoS ONE">
        <title>Global Analysis of Gene Expression Profiles in Physic Nut (Jatropha curcas L.) Seedlings Exposed to Salt Stress.</title>
        <authorList>
            <person name="Zhang L."/>
            <person name="Zhang C."/>
            <person name="Wu P."/>
            <person name="Chen Y."/>
            <person name="Li M."/>
            <person name="Jiang H."/>
            <person name="Wu G."/>
        </authorList>
    </citation>
    <scope>NUCLEOTIDE SEQUENCE [LARGE SCALE GENOMIC DNA]</scope>
    <source>
        <strain evidence="5">cv. GZQX0401</strain>
        <tissue evidence="4">Young leaves</tissue>
    </source>
</reference>
<dbReference type="GO" id="GO:0016567">
    <property type="term" value="P:protein ubiquitination"/>
    <property type="evidence" value="ECO:0007669"/>
    <property type="project" value="UniProtKB-UniPathway"/>
</dbReference>
<dbReference type="SMART" id="SM00184">
    <property type="entry name" value="RING"/>
    <property type="match status" value="1"/>
</dbReference>
<gene>
    <name evidence="4" type="ORF">JCGZ_17826</name>
</gene>
<dbReference type="PANTHER" id="PTHR45676:SF178">
    <property type="entry name" value="RING-TYPE E3 UBIQUITIN TRANSFERASE"/>
    <property type="match status" value="1"/>
</dbReference>
<dbReference type="PANTHER" id="PTHR45676">
    <property type="entry name" value="RING-H2 FINGER PROTEIN ATL51-RELATED"/>
    <property type="match status" value="1"/>
</dbReference>
<dbReference type="STRING" id="180498.A0A067JV18"/>
<sequence>MINCWFPMALLLVLLFLLLFLRVSSLYRESVRGGQRRRSRRVIRDIESRLWLWEDDDDHEPCTATNGELLAMALEEAYPVIAYDGNKEDDQIKYNEQCVICLEEFKQGEECRVLLPSCNHAFHKACIDTWLLQDDTCPLCRVVLSW</sequence>
<evidence type="ECO:0000256" key="1">
    <source>
        <dbReference type="PROSITE-ProRule" id="PRU00175"/>
    </source>
</evidence>
<evidence type="ECO:0000313" key="4">
    <source>
        <dbReference type="EMBL" id="KDP26668.1"/>
    </source>
</evidence>
<feature type="domain" description="RING-type" evidence="3">
    <location>
        <begin position="98"/>
        <end position="141"/>
    </location>
</feature>
<keyword evidence="2" id="KW-0732">Signal</keyword>
<evidence type="ECO:0000256" key="2">
    <source>
        <dbReference type="SAM" id="SignalP"/>
    </source>
</evidence>
<keyword evidence="5" id="KW-1185">Reference proteome</keyword>
<dbReference type="UniPathway" id="UPA00143"/>
<protein>
    <recommendedName>
        <fullName evidence="3">RING-type domain-containing protein</fullName>
    </recommendedName>
</protein>
<dbReference type="OrthoDB" id="852142at2759"/>
<dbReference type="GO" id="GO:0008270">
    <property type="term" value="F:zinc ion binding"/>
    <property type="evidence" value="ECO:0007669"/>
    <property type="project" value="UniProtKB-KW"/>
</dbReference>
<dbReference type="PROSITE" id="PS50089">
    <property type="entry name" value="ZF_RING_2"/>
    <property type="match status" value="1"/>
</dbReference>
<dbReference type="Proteomes" id="UP000027138">
    <property type="component" value="Unassembled WGS sequence"/>
</dbReference>
<dbReference type="SUPFAM" id="SSF57850">
    <property type="entry name" value="RING/U-box"/>
    <property type="match status" value="1"/>
</dbReference>
<evidence type="ECO:0000259" key="3">
    <source>
        <dbReference type="PROSITE" id="PS50089"/>
    </source>
</evidence>
<feature type="chain" id="PRO_5001642249" description="RING-type domain-containing protein" evidence="2">
    <location>
        <begin position="26"/>
        <end position="146"/>
    </location>
</feature>
<dbReference type="AlphaFoldDB" id="A0A067JV18"/>
<dbReference type="Gene3D" id="3.30.40.10">
    <property type="entry name" value="Zinc/RING finger domain, C3HC4 (zinc finger)"/>
    <property type="match status" value="1"/>
</dbReference>
<keyword evidence="1" id="KW-0479">Metal-binding</keyword>
<dbReference type="InterPro" id="IPR001841">
    <property type="entry name" value="Znf_RING"/>
</dbReference>
<accession>A0A067JV18</accession>
<dbReference type="EMBL" id="KK914893">
    <property type="protein sequence ID" value="KDP26668.1"/>
    <property type="molecule type" value="Genomic_DNA"/>
</dbReference>
<dbReference type="Pfam" id="PF13639">
    <property type="entry name" value="zf-RING_2"/>
    <property type="match status" value="1"/>
</dbReference>
<organism evidence="4 5">
    <name type="scientific">Jatropha curcas</name>
    <name type="common">Barbados nut</name>
    <dbReference type="NCBI Taxonomy" id="180498"/>
    <lineage>
        <taxon>Eukaryota</taxon>
        <taxon>Viridiplantae</taxon>
        <taxon>Streptophyta</taxon>
        <taxon>Embryophyta</taxon>
        <taxon>Tracheophyta</taxon>
        <taxon>Spermatophyta</taxon>
        <taxon>Magnoliopsida</taxon>
        <taxon>eudicotyledons</taxon>
        <taxon>Gunneridae</taxon>
        <taxon>Pentapetalae</taxon>
        <taxon>rosids</taxon>
        <taxon>fabids</taxon>
        <taxon>Malpighiales</taxon>
        <taxon>Euphorbiaceae</taxon>
        <taxon>Crotonoideae</taxon>
        <taxon>Jatropheae</taxon>
        <taxon>Jatropha</taxon>
    </lineage>
</organism>
<keyword evidence="1" id="KW-0862">Zinc</keyword>
<evidence type="ECO:0000313" key="5">
    <source>
        <dbReference type="Proteomes" id="UP000027138"/>
    </source>
</evidence>
<proteinExistence type="predicted"/>
<name>A0A067JV18_JATCU</name>
<keyword evidence="1" id="KW-0863">Zinc-finger</keyword>